<keyword evidence="3" id="KW-0804">Transcription</keyword>
<dbReference type="SUPFAM" id="SSF46689">
    <property type="entry name" value="Homeodomain-like"/>
    <property type="match status" value="1"/>
</dbReference>
<comment type="caution">
    <text evidence="6">The sequence shown here is derived from an EMBL/GenBank/DDBJ whole genome shotgun (WGS) entry which is preliminary data.</text>
</comment>
<keyword evidence="7" id="KW-1185">Reference proteome</keyword>
<dbReference type="PRINTS" id="PR00455">
    <property type="entry name" value="HTHTETR"/>
</dbReference>
<evidence type="ECO:0000313" key="7">
    <source>
        <dbReference type="Proteomes" id="UP001595900"/>
    </source>
</evidence>
<dbReference type="SUPFAM" id="SSF48498">
    <property type="entry name" value="Tetracyclin repressor-like, C-terminal domain"/>
    <property type="match status" value="1"/>
</dbReference>
<evidence type="ECO:0000256" key="2">
    <source>
        <dbReference type="ARBA" id="ARBA00023125"/>
    </source>
</evidence>
<dbReference type="InterPro" id="IPR054126">
    <property type="entry name" value="CprB_TetR_C"/>
</dbReference>
<protein>
    <submittedName>
        <fullName evidence="6">ScbR family autoregulator-binding transcription factor</fullName>
    </submittedName>
</protein>
<keyword evidence="1" id="KW-0805">Transcription regulation</keyword>
<dbReference type="InterPro" id="IPR009057">
    <property type="entry name" value="Homeodomain-like_sf"/>
</dbReference>
<sequence length="210" mass="22582">MPDPNVIPRRDAFIQAAAAEFDKAGYAAASLSTIAARVGKTKGAMRYHFASKAALARAVIETQYAQWEDVLAAVRAGGYNGIDALIVLAFVVAARFRDDVLVRAALSLLGDPGLQGVELPTPFVGWIDMTTRLLAEAGSLGELDSVLDAEAAAEVLVEVFAGAQDAARRLTNMQDLELRVWRYWLLCLPGLGIHDGAERVPRLAEDAARY</sequence>
<dbReference type="InterPro" id="IPR050109">
    <property type="entry name" value="HTH-type_TetR-like_transc_reg"/>
</dbReference>
<keyword evidence="2 4" id="KW-0238">DNA-binding</keyword>
<dbReference type="NCBIfam" id="NF041196">
    <property type="entry name" value="ScbR_bind_reg"/>
    <property type="match status" value="1"/>
</dbReference>
<evidence type="ECO:0000256" key="3">
    <source>
        <dbReference type="ARBA" id="ARBA00023163"/>
    </source>
</evidence>
<dbReference type="RefSeq" id="WP_390230745.1">
    <property type="nucleotide sequence ID" value="NZ_JBHSCN010000006.1"/>
</dbReference>
<name>A0ABV8Q8P1_9MICO</name>
<dbReference type="Pfam" id="PF21935">
    <property type="entry name" value="TetR_C_45"/>
    <property type="match status" value="1"/>
</dbReference>
<dbReference type="Gene3D" id="1.10.357.10">
    <property type="entry name" value="Tetracycline Repressor, domain 2"/>
    <property type="match status" value="1"/>
</dbReference>
<accession>A0ABV8Q8P1</accession>
<dbReference type="InterPro" id="IPR001647">
    <property type="entry name" value="HTH_TetR"/>
</dbReference>
<evidence type="ECO:0000259" key="5">
    <source>
        <dbReference type="PROSITE" id="PS50977"/>
    </source>
</evidence>
<feature type="domain" description="HTH tetR-type" evidence="5">
    <location>
        <begin position="7"/>
        <end position="67"/>
    </location>
</feature>
<evidence type="ECO:0000313" key="6">
    <source>
        <dbReference type="EMBL" id="MFC4244736.1"/>
    </source>
</evidence>
<proteinExistence type="predicted"/>
<gene>
    <name evidence="6" type="ORF">ACFOYW_15285</name>
</gene>
<dbReference type="InterPro" id="IPR047923">
    <property type="entry name" value="ArpA-like"/>
</dbReference>
<dbReference type="Pfam" id="PF00440">
    <property type="entry name" value="TetR_N"/>
    <property type="match status" value="1"/>
</dbReference>
<organism evidence="6 7">
    <name type="scientific">Gryllotalpicola reticulitermitis</name>
    <dbReference type="NCBI Taxonomy" id="1184153"/>
    <lineage>
        <taxon>Bacteria</taxon>
        <taxon>Bacillati</taxon>
        <taxon>Actinomycetota</taxon>
        <taxon>Actinomycetes</taxon>
        <taxon>Micrococcales</taxon>
        <taxon>Microbacteriaceae</taxon>
        <taxon>Gryllotalpicola</taxon>
    </lineage>
</organism>
<evidence type="ECO:0000256" key="4">
    <source>
        <dbReference type="PROSITE-ProRule" id="PRU00335"/>
    </source>
</evidence>
<dbReference type="InterPro" id="IPR036271">
    <property type="entry name" value="Tet_transcr_reg_TetR-rel_C_sf"/>
</dbReference>
<reference evidence="7" key="1">
    <citation type="journal article" date="2019" name="Int. J. Syst. Evol. Microbiol.">
        <title>The Global Catalogue of Microorganisms (GCM) 10K type strain sequencing project: providing services to taxonomists for standard genome sequencing and annotation.</title>
        <authorList>
            <consortium name="The Broad Institute Genomics Platform"/>
            <consortium name="The Broad Institute Genome Sequencing Center for Infectious Disease"/>
            <person name="Wu L."/>
            <person name="Ma J."/>
        </authorList>
    </citation>
    <scope>NUCLEOTIDE SEQUENCE [LARGE SCALE GENOMIC DNA]</scope>
    <source>
        <strain evidence="7">CGMCC 1.10363</strain>
    </source>
</reference>
<dbReference type="PANTHER" id="PTHR30055">
    <property type="entry name" value="HTH-TYPE TRANSCRIPTIONAL REGULATOR RUTR"/>
    <property type="match status" value="1"/>
</dbReference>
<feature type="DNA-binding region" description="H-T-H motif" evidence="4">
    <location>
        <begin position="30"/>
        <end position="49"/>
    </location>
</feature>
<dbReference type="Proteomes" id="UP001595900">
    <property type="component" value="Unassembled WGS sequence"/>
</dbReference>
<dbReference type="EMBL" id="JBHSCN010000006">
    <property type="protein sequence ID" value="MFC4244736.1"/>
    <property type="molecule type" value="Genomic_DNA"/>
</dbReference>
<evidence type="ECO:0000256" key="1">
    <source>
        <dbReference type="ARBA" id="ARBA00023015"/>
    </source>
</evidence>
<dbReference type="PANTHER" id="PTHR30055:SF234">
    <property type="entry name" value="HTH-TYPE TRANSCRIPTIONAL REGULATOR BETI"/>
    <property type="match status" value="1"/>
</dbReference>
<dbReference type="PROSITE" id="PS50977">
    <property type="entry name" value="HTH_TETR_2"/>
    <property type="match status" value="1"/>
</dbReference>